<feature type="compositionally biased region" description="Polar residues" evidence="3">
    <location>
        <begin position="205"/>
        <end position="218"/>
    </location>
</feature>
<dbReference type="CDD" id="cd15844">
    <property type="entry name" value="SNARE_syntaxin5"/>
    <property type="match status" value="1"/>
</dbReference>
<dbReference type="SMART" id="SM00397">
    <property type="entry name" value="t_SNARE"/>
    <property type="match status" value="1"/>
</dbReference>
<evidence type="ECO:0000259" key="5">
    <source>
        <dbReference type="PROSITE" id="PS50192"/>
    </source>
</evidence>
<dbReference type="Pfam" id="PF11416">
    <property type="entry name" value="Syntaxin-5_N"/>
    <property type="match status" value="1"/>
</dbReference>
<sequence length="373" mass="41221">MASAGTYTFRDRTSEFRSLLDTLKKFGRAPTPNPAGSHHHPDPSTSSKLPESSSHRSNFNKKASRIGLGVHETSKKIARLANLAKKSSIFDDPLKEIQELTALIKNDITALNVAVSDLQTLQNMEIADGNYSEDRVVHSTAVCDDLKNKLMGATKKFQDVLTARTEVCVVVISATIVNYLPCISTLFLWQNIKAHENRRQIFSTNITRENPLRQQAKTTMEPPPWSSPSKSLGNLQQSESSGSGVQVGNQLRRRLGADGTPSAPQHVGASMLQQQVVPQQESFSQNRAVALQSVESTITELSGIFTNLATMVAHQGELAIRIDDNMEETLSNVEGARGALLKHLNRISSNRWLIIKIFFILIIFLIVFLFFLA</sequence>
<dbReference type="InterPro" id="IPR000727">
    <property type="entry name" value="T_SNARE_dom"/>
</dbReference>
<feature type="region of interest" description="Disordered" evidence="3">
    <location>
        <begin position="21"/>
        <end position="65"/>
    </location>
</feature>
<evidence type="ECO:0000256" key="4">
    <source>
        <dbReference type="SAM" id="Phobius"/>
    </source>
</evidence>
<dbReference type="EMBL" id="JBCNJP010000020">
    <property type="protein sequence ID" value="KAK9059726.1"/>
    <property type="molecule type" value="Genomic_DNA"/>
</dbReference>
<dbReference type="Gene3D" id="1.20.58.70">
    <property type="match status" value="1"/>
</dbReference>
<keyword evidence="4" id="KW-0812">Transmembrane</keyword>
<dbReference type="InterPro" id="IPR021538">
    <property type="entry name" value="Syntaxin-5_N"/>
</dbReference>
<evidence type="ECO:0000256" key="2">
    <source>
        <dbReference type="ARBA" id="ARBA00022927"/>
    </source>
</evidence>
<evidence type="ECO:0000256" key="1">
    <source>
        <dbReference type="ARBA" id="ARBA00009063"/>
    </source>
</evidence>
<feature type="transmembrane region" description="Helical" evidence="4">
    <location>
        <begin position="169"/>
        <end position="189"/>
    </location>
</feature>
<evidence type="ECO:0000256" key="3">
    <source>
        <dbReference type="SAM" id="MobiDB-lite"/>
    </source>
</evidence>
<feature type="compositionally biased region" description="Low complexity" evidence="3">
    <location>
        <begin position="236"/>
        <end position="247"/>
    </location>
</feature>
<dbReference type="GO" id="GO:0005484">
    <property type="term" value="F:SNAP receptor activity"/>
    <property type="evidence" value="ECO:0007669"/>
    <property type="project" value="InterPro"/>
</dbReference>
<dbReference type="Proteomes" id="UP001408789">
    <property type="component" value="Unassembled WGS sequence"/>
</dbReference>
<dbReference type="GO" id="GO:0031201">
    <property type="term" value="C:SNARE complex"/>
    <property type="evidence" value="ECO:0007669"/>
    <property type="project" value="TreeGrafter"/>
</dbReference>
<dbReference type="SUPFAM" id="SSF47661">
    <property type="entry name" value="t-snare proteins"/>
    <property type="match status" value="1"/>
</dbReference>
<dbReference type="GO" id="GO:0048278">
    <property type="term" value="P:vesicle docking"/>
    <property type="evidence" value="ECO:0007669"/>
    <property type="project" value="TreeGrafter"/>
</dbReference>
<dbReference type="PROSITE" id="PS00914">
    <property type="entry name" value="SYNTAXIN"/>
    <property type="match status" value="1"/>
</dbReference>
<dbReference type="GO" id="GO:0006906">
    <property type="term" value="P:vesicle fusion"/>
    <property type="evidence" value="ECO:0007669"/>
    <property type="project" value="TreeGrafter"/>
</dbReference>
<feature type="region of interest" description="Disordered" evidence="3">
    <location>
        <begin position="205"/>
        <end position="247"/>
    </location>
</feature>
<dbReference type="PANTHER" id="PTHR19957:SF228">
    <property type="entry name" value="SYNTAXIN-31"/>
    <property type="match status" value="1"/>
</dbReference>
<dbReference type="Pfam" id="PF05739">
    <property type="entry name" value="SNARE"/>
    <property type="match status" value="1"/>
</dbReference>
<reference evidence="6 7" key="1">
    <citation type="submission" date="2024-04" db="EMBL/GenBank/DDBJ databases">
        <title>The reference genome of an endangered Asteraceae, Deinandra increscens subsp. villosa, native to the Central Coast of California.</title>
        <authorList>
            <person name="Guilliams M."/>
            <person name="Hasenstab-Lehman K."/>
            <person name="Meyer R."/>
            <person name="Mcevoy S."/>
        </authorList>
    </citation>
    <scope>NUCLEOTIDE SEQUENCE [LARGE SCALE GENOMIC DNA]</scope>
    <source>
        <tissue evidence="6">Leaf</tissue>
    </source>
</reference>
<comment type="caution">
    <text evidence="6">The sequence shown here is derived from an EMBL/GenBank/DDBJ whole genome shotgun (WGS) entry which is preliminary data.</text>
</comment>
<accession>A0AAP0CMX8</accession>
<evidence type="ECO:0000313" key="7">
    <source>
        <dbReference type="Proteomes" id="UP001408789"/>
    </source>
</evidence>
<organism evidence="6 7">
    <name type="scientific">Deinandra increscens subsp. villosa</name>
    <dbReference type="NCBI Taxonomy" id="3103831"/>
    <lineage>
        <taxon>Eukaryota</taxon>
        <taxon>Viridiplantae</taxon>
        <taxon>Streptophyta</taxon>
        <taxon>Embryophyta</taxon>
        <taxon>Tracheophyta</taxon>
        <taxon>Spermatophyta</taxon>
        <taxon>Magnoliopsida</taxon>
        <taxon>eudicotyledons</taxon>
        <taxon>Gunneridae</taxon>
        <taxon>Pentapetalae</taxon>
        <taxon>asterids</taxon>
        <taxon>campanulids</taxon>
        <taxon>Asterales</taxon>
        <taxon>Asteraceae</taxon>
        <taxon>Asteroideae</taxon>
        <taxon>Heliantheae alliance</taxon>
        <taxon>Madieae</taxon>
        <taxon>Madiinae</taxon>
        <taxon>Deinandra</taxon>
    </lineage>
</organism>
<gene>
    <name evidence="6" type="ORF">SSX86_020430</name>
</gene>
<dbReference type="PROSITE" id="PS50192">
    <property type="entry name" value="T_SNARE"/>
    <property type="match status" value="1"/>
</dbReference>
<comment type="similarity">
    <text evidence="1">Belongs to the syntaxin family.</text>
</comment>
<proteinExistence type="inferred from homology"/>
<keyword evidence="2" id="KW-0813">Transport</keyword>
<dbReference type="GO" id="GO:0000149">
    <property type="term" value="F:SNARE binding"/>
    <property type="evidence" value="ECO:0007669"/>
    <property type="project" value="TreeGrafter"/>
</dbReference>
<dbReference type="InterPro" id="IPR006012">
    <property type="entry name" value="Syntaxin/epimorphin_CS"/>
</dbReference>
<name>A0AAP0CMX8_9ASTR</name>
<protein>
    <recommendedName>
        <fullName evidence="5">t-SNARE coiled-coil homology domain-containing protein</fullName>
    </recommendedName>
</protein>
<dbReference type="InterPro" id="IPR045242">
    <property type="entry name" value="Syntaxin"/>
</dbReference>
<dbReference type="InterPro" id="IPR010989">
    <property type="entry name" value="SNARE"/>
</dbReference>
<keyword evidence="7" id="KW-1185">Reference proteome</keyword>
<keyword evidence="4" id="KW-1133">Transmembrane helix</keyword>
<keyword evidence="2" id="KW-0653">Protein transport</keyword>
<feature type="domain" description="T-SNARE coiled-coil homology" evidence="5">
    <location>
        <begin position="281"/>
        <end position="343"/>
    </location>
</feature>
<feature type="transmembrane region" description="Helical" evidence="4">
    <location>
        <begin position="352"/>
        <end position="372"/>
    </location>
</feature>
<dbReference type="PANTHER" id="PTHR19957">
    <property type="entry name" value="SYNTAXIN"/>
    <property type="match status" value="1"/>
</dbReference>
<evidence type="ECO:0000313" key="6">
    <source>
        <dbReference type="EMBL" id="KAK9059726.1"/>
    </source>
</evidence>
<dbReference type="GO" id="GO:0006886">
    <property type="term" value="P:intracellular protein transport"/>
    <property type="evidence" value="ECO:0007669"/>
    <property type="project" value="InterPro"/>
</dbReference>
<dbReference type="GO" id="GO:0000139">
    <property type="term" value="C:Golgi membrane"/>
    <property type="evidence" value="ECO:0007669"/>
    <property type="project" value="TreeGrafter"/>
</dbReference>
<dbReference type="GO" id="GO:0006888">
    <property type="term" value="P:endoplasmic reticulum to Golgi vesicle-mediated transport"/>
    <property type="evidence" value="ECO:0007669"/>
    <property type="project" value="TreeGrafter"/>
</dbReference>
<dbReference type="AlphaFoldDB" id="A0AAP0CMX8"/>
<keyword evidence="4" id="KW-0472">Membrane</keyword>